<dbReference type="EMBL" id="AP012342">
    <property type="protein sequence ID" value="BAM07644.1"/>
    <property type="molecule type" value="Genomic_DNA"/>
</dbReference>
<evidence type="ECO:0000313" key="1">
    <source>
        <dbReference type="EMBL" id="BAM07644.1"/>
    </source>
</evidence>
<dbReference type="Proteomes" id="UP000007382">
    <property type="component" value="Chromosome"/>
</dbReference>
<reference evidence="1 2" key="1">
    <citation type="journal article" date="2012" name="J. Bacteriol.">
        <title>Complete Genome Sequence of Leptospirillum ferrooxidans Strain C2-3, Isolated from a Fresh Volcanic Ash Deposit on the Island of Miyake, Japan.</title>
        <authorList>
            <person name="Fujimura R."/>
            <person name="Sato Y."/>
            <person name="Nishizawa T."/>
            <person name="Oshima K."/>
            <person name="Kim S.-W."/>
            <person name="Hattori M."/>
            <person name="Kamijo T."/>
            <person name="Ohta H."/>
        </authorList>
    </citation>
    <scope>NUCLEOTIDE SEQUENCE [LARGE SCALE GENOMIC DNA]</scope>
    <source>
        <strain evidence="1 2">C2-3</strain>
    </source>
</reference>
<reference evidence="2" key="2">
    <citation type="submission" date="2012-03" db="EMBL/GenBank/DDBJ databases">
        <title>The complete genome sequence of the pioneer microbe on fresh volcanic deposit, Leptospirillum ferrooxidans strain C2-3.</title>
        <authorList>
            <person name="Fujimura R."/>
            <person name="Sato Y."/>
            <person name="Nishizawa T."/>
            <person name="Nanba K."/>
            <person name="Oshima K."/>
            <person name="Hattori M."/>
            <person name="Kamijo T."/>
            <person name="Ohta H."/>
        </authorList>
    </citation>
    <scope>NUCLEOTIDE SEQUENCE [LARGE SCALE GENOMIC DNA]</scope>
    <source>
        <strain evidence="2">C2-3</strain>
    </source>
</reference>
<dbReference type="OrthoDB" id="9813307at2"/>
<accession>I0IQU5</accession>
<organism evidence="1 2">
    <name type="scientific">Leptospirillum ferrooxidans (strain C2-3)</name>
    <dbReference type="NCBI Taxonomy" id="1162668"/>
    <lineage>
        <taxon>Bacteria</taxon>
        <taxon>Pseudomonadati</taxon>
        <taxon>Nitrospirota</taxon>
        <taxon>Nitrospiria</taxon>
        <taxon>Nitrospirales</taxon>
        <taxon>Nitrospiraceae</taxon>
        <taxon>Leptospirillum</taxon>
    </lineage>
</organism>
<evidence type="ECO:0000313" key="2">
    <source>
        <dbReference type="Proteomes" id="UP000007382"/>
    </source>
</evidence>
<dbReference type="KEGG" id="lfc:LFE_1967"/>
<gene>
    <name evidence="1" type="ordered locus">LFE_1967</name>
</gene>
<name>I0IQU5_LEPFC</name>
<dbReference type="PATRIC" id="fig|1162668.3.peg.2331"/>
<dbReference type="AlphaFoldDB" id="I0IQU5"/>
<dbReference type="HOGENOM" id="CLU_1729113_0_0_0"/>
<dbReference type="RefSeq" id="WP_014450128.1">
    <property type="nucleotide sequence ID" value="NC_017094.1"/>
</dbReference>
<proteinExistence type="predicted"/>
<keyword evidence="2" id="KW-1185">Reference proteome</keyword>
<sequence>MSPPLSKKLKILFLSVGLIFLGTVLALEFQASSPKGKLEGGTLQKAEKSLDTRMGEKIHALNMTLKDQDHLPRDLFVSHEVRYEGQVFQATVDSEWATLPKRIKGQILKTILENYRNSRQQRMKETGEPTIIFLEGEKKVAVHTVLEDIIH</sequence>
<protein>
    <submittedName>
        <fullName evidence="1">Uncharacterized protein</fullName>
    </submittedName>
</protein>